<proteinExistence type="inferred from homology"/>
<dbReference type="SMART" id="SM00671">
    <property type="entry name" value="SEL1"/>
    <property type="match status" value="7"/>
</dbReference>
<sequence length="631" mass="71907">MNSYGKTLYYGNSYTFDKGEINYYSNLASNRENNNSIWNQDTNFYQKTNSKSSLPTPTQYHKTSQTQEPKRIKFVSNENSQVKMNEPSQYRNKSILKNSPKSKYQSPTKVEYKHHYEKLAEEGDISAMNSFGLLLYHGKNGYPIDYEKASYYFKIAADQGNPDAMYNYGRMLLRGKGVVSNKEEACYYFQMAAERGNVKAMNNYGMMLFNGEGVQSNKVKASHYFKKAADRGNVKAMHNYGMMLCKGKGIQENKREASRYIKMAADQGDANAMASYAMMLSNGEGVRMNKKEAGQYYKMAADKGNVNAMNHYGMMLYNGDGIDINKEEASHYYKMAADNGSSNAMNNYGVMLTNGEGVNENKEEAYQYIKKAAEFGNTSAIHNYNVFLKSYNDLYNDEGDNFSHYYNNEDNIGTINAIYNYLSMSYLEDEPSRATSNSQADISTNCFNNESSHYKKNASESEKNRNFTLKEKGSYSFNISPVKKNSQNSANFKSLSSFSNSYNLEEPSDFLHSAVEKNISNNDSFAYLNYRKYPNKYNTVFVRNIPISADPQALCDYFSNFGKINSVRIMYERLRGKTMSRGIAFVDCESPKTFINIINHPVHVFKGQTLHIDSPKETPKSDSSFIRSFPQ</sequence>
<evidence type="ECO:0000256" key="2">
    <source>
        <dbReference type="PROSITE-ProRule" id="PRU00176"/>
    </source>
</evidence>
<dbReference type="PROSITE" id="PS50102">
    <property type="entry name" value="RRM"/>
    <property type="match status" value="1"/>
</dbReference>
<comment type="similarity">
    <text evidence="1">Belongs to the sel-1 family.</text>
</comment>
<dbReference type="PANTHER" id="PTHR11102:SF160">
    <property type="entry name" value="ERAD-ASSOCIATED E3 UBIQUITIN-PROTEIN LIGASE COMPONENT HRD3"/>
    <property type="match status" value="1"/>
</dbReference>
<dbReference type="PANTHER" id="PTHR11102">
    <property type="entry name" value="SEL-1-LIKE PROTEIN"/>
    <property type="match status" value="1"/>
</dbReference>
<feature type="compositionally biased region" description="Polar residues" evidence="3">
    <location>
        <begin position="76"/>
        <end position="108"/>
    </location>
</feature>
<dbReference type="InterPro" id="IPR011990">
    <property type="entry name" value="TPR-like_helical_dom_sf"/>
</dbReference>
<dbReference type="SUPFAM" id="SSF81901">
    <property type="entry name" value="HCP-like"/>
    <property type="match status" value="2"/>
</dbReference>
<evidence type="ECO:0000256" key="3">
    <source>
        <dbReference type="SAM" id="MobiDB-lite"/>
    </source>
</evidence>
<evidence type="ECO:0000259" key="4">
    <source>
        <dbReference type="PROSITE" id="PS50102"/>
    </source>
</evidence>
<dbReference type="InterPro" id="IPR050767">
    <property type="entry name" value="Sel1_AlgK"/>
</dbReference>
<gene>
    <name evidence="5" type="ORF">M9Y10_002215</name>
</gene>
<dbReference type="CDD" id="cd00590">
    <property type="entry name" value="RRM_SF"/>
    <property type="match status" value="1"/>
</dbReference>
<dbReference type="Gene3D" id="3.30.70.330">
    <property type="match status" value="1"/>
</dbReference>
<evidence type="ECO:0000313" key="5">
    <source>
        <dbReference type="EMBL" id="KAK8899892.1"/>
    </source>
</evidence>
<reference evidence="5 6" key="1">
    <citation type="submission" date="2024-04" db="EMBL/GenBank/DDBJ databases">
        <title>Tritrichomonas musculus Genome.</title>
        <authorList>
            <person name="Alves-Ferreira E."/>
            <person name="Grigg M."/>
            <person name="Lorenzi H."/>
            <person name="Galac M."/>
        </authorList>
    </citation>
    <scope>NUCLEOTIDE SEQUENCE [LARGE SCALE GENOMIC DNA]</scope>
    <source>
        <strain evidence="5 6">EAF2021</strain>
    </source>
</reference>
<name>A0ABR2L9K5_9EUKA</name>
<dbReference type="InterPro" id="IPR000504">
    <property type="entry name" value="RRM_dom"/>
</dbReference>
<dbReference type="SUPFAM" id="SSF54928">
    <property type="entry name" value="RNA-binding domain, RBD"/>
    <property type="match status" value="1"/>
</dbReference>
<accession>A0ABR2L9K5</accession>
<feature type="compositionally biased region" description="Polar residues" evidence="3">
    <location>
        <begin position="48"/>
        <end position="67"/>
    </location>
</feature>
<dbReference type="Proteomes" id="UP001470230">
    <property type="component" value="Unassembled WGS sequence"/>
</dbReference>
<dbReference type="Pfam" id="PF08238">
    <property type="entry name" value="Sel1"/>
    <property type="match status" value="7"/>
</dbReference>
<comment type="caution">
    <text evidence="5">The sequence shown here is derived from an EMBL/GenBank/DDBJ whole genome shotgun (WGS) entry which is preliminary data.</text>
</comment>
<dbReference type="EMBL" id="JAPFFF010000001">
    <property type="protein sequence ID" value="KAK8899892.1"/>
    <property type="molecule type" value="Genomic_DNA"/>
</dbReference>
<dbReference type="InterPro" id="IPR006597">
    <property type="entry name" value="Sel1-like"/>
</dbReference>
<feature type="domain" description="RRM" evidence="4">
    <location>
        <begin position="538"/>
        <end position="617"/>
    </location>
</feature>
<feature type="region of interest" description="Disordered" evidence="3">
    <location>
        <begin position="48"/>
        <end position="108"/>
    </location>
</feature>
<evidence type="ECO:0000256" key="1">
    <source>
        <dbReference type="ARBA" id="ARBA00038101"/>
    </source>
</evidence>
<dbReference type="InterPro" id="IPR035979">
    <property type="entry name" value="RBD_domain_sf"/>
</dbReference>
<protein>
    <submittedName>
        <fullName evidence="5">Protein sel-1 3</fullName>
    </submittedName>
</protein>
<keyword evidence="6" id="KW-1185">Reference proteome</keyword>
<dbReference type="SMART" id="SM00360">
    <property type="entry name" value="RRM"/>
    <property type="match status" value="1"/>
</dbReference>
<dbReference type="InterPro" id="IPR012677">
    <property type="entry name" value="Nucleotide-bd_a/b_plait_sf"/>
</dbReference>
<organism evidence="5 6">
    <name type="scientific">Tritrichomonas musculus</name>
    <dbReference type="NCBI Taxonomy" id="1915356"/>
    <lineage>
        <taxon>Eukaryota</taxon>
        <taxon>Metamonada</taxon>
        <taxon>Parabasalia</taxon>
        <taxon>Tritrichomonadida</taxon>
        <taxon>Tritrichomonadidae</taxon>
        <taxon>Tritrichomonas</taxon>
    </lineage>
</organism>
<keyword evidence="2" id="KW-0694">RNA-binding</keyword>
<dbReference type="Gene3D" id="1.25.40.10">
    <property type="entry name" value="Tetratricopeptide repeat domain"/>
    <property type="match status" value="2"/>
</dbReference>
<dbReference type="Pfam" id="PF00076">
    <property type="entry name" value="RRM_1"/>
    <property type="match status" value="1"/>
</dbReference>
<evidence type="ECO:0000313" key="6">
    <source>
        <dbReference type="Proteomes" id="UP001470230"/>
    </source>
</evidence>